<gene>
    <name evidence="1" type="ORF">CRI93_10110</name>
</gene>
<evidence type="ECO:0008006" key="3">
    <source>
        <dbReference type="Google" id="ProtNLM"/>
    </source>
</evidence>
<keyword evidence="2" id="KW-1185">Reference proteome</keyword>
<proteinExistence type="predicted"/>
<dbReference type="RefSeq" id="WP_098062518.1">
    <property type="nucleotide sequence ID" value="NZ_PDEP01000009.1"/>
</dbReference>
<protein>
    <recommendedName>
        <fullName evidence="3">Nucleotidyltransferase family protein</fullName>
    </recommendedName>
</protein>
<dbReference type="Gene3D" id="3.30.460.40">
    <property type="match status" value="1"/>
</dbReference>
<dbReference type="Proteomes" id="UP000221024">
    <property type="component" value="Unassembled WGS sequence"/>
</dbReference>
<dbReference type="OrthoDB" id="9773927at2"/>
<dbReference type="EMBL" id="PDEP01000009">
    <property type="protein sequence ID" value="PEN06173.1"/>
    <property type="molecule type" value="Genomic_DNA"/>
</dbReference>
<accession>A0A2H3NZ70</accession>
<sequence>MAVPDAVSDTAVQVGCAALRHALQVDAKETWTATLNRHGPACEPRHLMAWAQHHNVIPSVYRALAAVDHPNAAPLRSALAPHAQTVAAAGLLQAQALTDILHALDRHNIDVIPLKGVHLDVRAYGGPGQRKDGDHDLLIRPEQLTDAVTVLRDLGYAPTDPDRPVETWHETVPIHHGPPLVKQDGPMPSWIEVHWHTAPVTEGLRLHNPAQRTANVWRRSHPATLHGAPIREMDPADEVAYLALHAIRHMAQHTRGLSLRFSMLEDLYRRIQSLPDLSGRTLQTRMQALGRVDVQGPLHYVWATLLGAPHDALWPNGASPRRAWPRQGWERWLLPETFLRSAPHPDGPSRRRWHREKAWGLLLHTLLLPRWRDRAALIARDLLGPLVQVNENDRAVAPSLPDPLLLPVRWVRLMRHLVRR</sequence>
<dbReference type="InterPro" id="IPR039498">
    <property type="entry name" value="NTP_transf_5"/>
</dbReference>
<organism evidence="1 2">
    <name type="scientific">Longimonas halophila</name>
    <dbReference type="NCBI Taxonomy" id="1469170"/>
    <lineage>
        <taxon>Bacteria</taxon>
        <taxon>Pseudomonadati</taxon>
        <taxon>Rhodothermota</taxon>
        <taxon>Rhodothermia</taxon>
        <taxon>Rhodothermales</taxon>
        <taxon>Salisaetaceae</taxon>
        <taxon>Longimonas</taxon>
    </lineage>
</organism>
<evidence type="ECO:0000313" key="1">
    <source>
        <dbReference type="EMBL" id="PEN06173.1"/>
    </source>
</evidence>
<dbReference type="Pfam" id="PF14907">
    <property type="entry name" value="NTP_transf_5"/>
    <property type="match status" value="1"/>
</dbReference>
<evidence type="ECO:0000313" key="2">
    <source>
        <dbReference type="Proteomes" id="UP000221024"/>
    </source>
</evidence>
<reference evidence="1 2" key="1">
    <citation type="submission" date="2017-10" db="EMBL/GenBank/DDBJ databases">
        <title>Draft genome of Longimonas halophila.</title>
        <authorList>
            <person name="Goh K.M."/>
            <person name="Shamsir M.S."/>
            <person name="Lim S.W."/>
        </authorList>
    </citation>
    <scope>NUCLEOTIDE SEQUENCE [LARGE SCALE GENOMIC DNA]</scope>
    <source>
        <strain evidence="1 2">KCTC 42399</strain>
    </source>
</reference>
<name>A0A2H3NZ70_9BACT</name>
<dbReference type="AlphaFoldDB" id="A0A2H3NZ70"/>
<comment type="caution">
    <text evidence="1">The sequence shown here is derived from an EMBL/GenBank/DDBJ whole genome shotgun (WGS) entry which is preliminary data.</text>
</comment>